<name>A0A1L3SQ20_9HYPH</name>
<dbReference type="OrthoDB" id="8100720at2"/>
<evidence type="ECO:0000313" key="2">
    <source>
        <dbReference type="EMBL" id="APH71425.1"/>
    </source>
</evidence>
<keyword evidence="3" id="KW-1185">Reference proteome</keyword>
<dbReference type="Proteomes" id="UP000182840">
    <property type="component" value="Chromosome"/>
</dbReference>
<evidence type="ECO:0000256" key="1">
    <source>
        <dbReference type="SAM" id="MobiDB-lite"/>
    </source>
</evidence>
<dbReference type="RefSeq" id="WP_072603068.1">
    <property type="nucleotide sequence ID" value="NZ_CP018171.1"/>
</dbReference>
<evidence type="ECO:0000313" key="3">
    <source>
        <dbReference type="Proteomes" id="UP000182840"/>
    </source>
</evidence>
<feature type="region of interest" description="Disordered" evidence="1">
    <location>
        <begin position="47"/>
        <end position="75"/>
    </location>
</feature>
<dbReference type="EMBL" id="CP018171">
    <property type="protein sequence ID" value="APH71425.1"/>
    <property type="molecule type" value="Genomic_DNA"/>
</dbReference>
<reference evidence="3" key="1">
    <citation type="submission" date="2016-11" db="EMBL/GenBank/DDBJ databases">
        <title>Mesorhizobium oceanicum sp. nov., isolated from deep seawater in South China Sea.</title>
        <authorList>
            <person name="Fu G.-Y."/>
        </authorList>
    </citation>
    <scope>NUCLEOTIDE SEQUENCE [LARGE SCALE GENOMIC DNA]</scope>
    <source>
        <strain evidence="3">B7</strain>
    </source>
</reference>
<organism evidence="2 3">
    <name type="scientific">Aquibium oceanicum</name>
    <dbReference type="NCBI Taxonomy" id="1670800"/>
    <lineage>
        <taxon>Bacteria</taxon>
        <taxon>Pseudomonadati</taxon>
        <taxon>Pseudomonadota</taxon>
        <taxon>Alphaproteobacteria</taxon>
        <taxon>Hyphomicrobiales</taxon>
        <taxon>Phyllobacteriaceae</taxon>
        <taxon>Aquibium</taxon>
    </lineage>
</organism>
<proteinExistence type="predicted"/>
<accession>A0A1L3SQ20</accession>
<gene>
    <name evidence="2" type="ORF">BSQ44_08635</name>
</gene>
<dbReference type="AlphaFoldDB" id="A0A1L3SQ20"/>
<dbReference type="KEGG" id="meso:BSQ44_08635"/>
<dbReference type="STRING" id="1670800.BSQ44_08635"/>
<sequence>MSGEGAFYRYTVKCDRAFNAAIEKAARKAGVSATTFVQTHFDGILEAVPPPPLPGRHPDHEPSAPPPRAHRVPHVPDGVNLTRTERALLDALAARADGDGHVSAGMELLARDIGTTPGSVRVAMTRLREKHVVRMIRRGTWKQTAVSAVRFVPLRPFDGLRAQDEGRP</sequence>
<protein>
    <submittedName>
        <fullName evidence="2">Uncharacterized protein</fullName>
    </submittedName>
</protein>